<dbReference type="Pfam" id="PF01063">
    <property type="entry name" value="Aminotran_4"/>
    <property type="match status" value="1"/>
</dbReference>
<dbReference type="InParanoid" id="A0A7L4YPW8"/>
<evidence type="ECO:0000256" key="1">
    <source>
        <dbReference type="ARBA" id="ARBA00001933"/>
    </source>
</evidence>
<dbReference type="KEGG" id="eke:EK0264_12950"/>
<accession>A0A7L4YPW8</accession>
<keyword evidence="11" id="KW-0100">Branched-chain amino acid biosynthesis</keyword>
<evidence type="ECO:0000256" key="15">
    <source>
        <dbReference type="PIRSR" id="PIRSR006468-1"/>
    </source>
</evidence>
<dbReference type="Proteomes" id="UP000463857">
    <property type="component" value="Chromosome"/>
</dbReference>
<dbReference type="AlphaFoldDB" id="A0A7L4YPW8"/>
<evidence type="ECO:0000256" key="6">
    <source>
        <dbReference type="ARBA" id="ARBA00013053"/>
    </source>
</evidence>
<dbReference type="InterPro" id="IPR005786">
    <property type="entry name" value="B_amino_transII"/>
</dbReference>
<evidence type="ECO:0000256" key="2">
    <source>
        <dbReference type="ARBA" id="ARBA00004824"/>
    </source>
</evidence>
<comment type="catalytic activity">
    <reaction evidence="14">
        <text>L-leucine + 2-oxoglutarate = 4-methyl-2-oxopentanoate + L-glutamate</text>
        <dbReference type="Rhea" id="RHEA:18321"/>
        <dbReference type="ChEBI" id="CHEBI:16810"/>
        <dbReference type="ChEBI" id="CHEBI:17865"/>
        <dbReference type="ChEBI" id="CHEBI:29985"/>
        <dbReference type="ChEBI" id="CHEBI:57427"/>
        <dbReference type="EC" id="2.6.1.42"/>
    </reaction>
</comment>
<dbReference type="InterPro" id="IPR033939">
    <property type="entry name" value="BCAT_family"/>
</dbReference>
<dbReference type="PIRSF" id="PIRSF006468">
    <property type="entry name" value="BCAT1"/>
    <property type="match status" value="1"/>
</dbReference>
<dbReference type="UniPathway" id="UPA00047">
    <property type="reaction ID" value="UER00058"/>
</dbReference>
<evidence type="ECO:0000256" key="11">
    <source>
        <dbReference type="ARBA" id="ARBA00023304"/>
    </source>
</evidence>
<comment type="catalytic activity">
    <reaction evidence="12">
        <text>L-valine + 2-oxoglutarate = 3-methyl-2-oxobutanoate + L-glutamate</text>
        <dbReference type="Rhea" id="RHEA:24813"/>
        <dbReference type="ChEBI" id="CHEBI:11851"/>
        <dbReference type="ChEBI" id="CHEBI:16810"/>
        <dbReference type="ChEBI" id="CHEBI:29985"/>
        <dbReference type="ChEBI" id="CHEBI:57762"/>
        <dbReference type="EC" id="2.6.1.42"/>
    </reaction>
</comment>
<feature type="modified residue" description="N6-(pyridoxal phosphate)lysine" evidence="15">
    <location>
        <position position="205"/>
    </location>
</feature>
<keyword evidence="9 16" id="KW-0808">Transferase</keyword>
<dbReference type="GO" id="GO:0009098">
    <property type="term" value="P:L-leucine biosynthetic process"/>
    <property type="evidence" value="ECO:0007669"/>
    <property type="project" value="UniProtKB-UniPathway"/>
</dbReference>
<evidence type="ECO:0000256" key="9">
    <source>
        <dbReference type="ARBA" id="ARBA00022679"/>
    </source>
</evidence>
<gene>
    <name evidence="16" type="ORF">EK0264_12950</name>
</gene>
<comment type="catalytic activity">
    <reaction evidence="13">
        <text>L-isoleucine + 2-oxoglutarate = (S)-3-methyl-2-oxopentanoate + L-glutamate</text>
        <dbReference type="Rhea" id="RHEA:24801"/>
        <dbReference type="ChEBI" id="CHEBI:16810"/>
        <dbReference type="ChEBI" id="CHEBI:29985"/>
        <dbReference type="ChEBI" id="CHEBI:35146"/>
        <dbReference type="ChEBI" id="CHEBI:58045"/>
        <dbReference type="EC" id="2.6.1.42"/>
    </reaction>
</comment>
<dbReference type="CDD" id="cd01557">
    <property type="entry name" value="BCAT_beta_family"/>
    <property type="match status" value="1"/>
</dbReference>
<comment type="pathway">
    <text evidence="2">Amino-acid biosynthesis; L-isoleucine biosynthesis; L-isoleucine from 2-oxobutanoate: step 4/4.</text>
</comment>
<evidence type="ECO:0000313" key="17">
    <source>
        <dbReference type="Proteomes" id="UP000463857"/>
    </source>
</evidence>
<keyword evidence="7 16" id="KW-0032">Aminotransferase</keyword>
<keyword evidence="17" id="KW-1185">Reference proteome</keyword>
<keyword evidence="10" id="KW-0663">Pyridoxal phosphate</keyword>
<dbReference type="NCBIfam" id="TIGR01123">
    <property type="entry name" value="ilvE_II"/>
    <property type="match status" value="1"/>
</dbReference>
<comment type="similarity">
    <text evidence="5">Belongs to the class-IV pyridoxal-phosphate-dependent aminotransferase family.</text>
</comment>
<dbReference type="InterPro" id="IPR036038">
    <property type="entry name" value="Aminotransferase-like"/>
</dbReference>
<evidence type="ECO:0000256" key="14">
    <source>
        <dbReference type="ARBA" id="ARBA00049229"/>
    </source>
</evidence>
<dbReference type="InterPro" id="IPR043131">
    <property type="entry name" value="BCAT-like_N"/>
</dbReference>
<dbReference type="UniPathway" id="UPA00049">
    <property type="reaction ID" value="UER00062"/>
</dbReference>
<evidence type="ECO:0000256" key="8">
    <source>
        <dbReference type="ARBA" id="ARBA00022605"/>
    </source>
</evidence>
<dbReference type="GO" id="GO:0004084">
    <property type="term" value="F:branched-chain-amino-acid transaminase activity"/>
    <property type="evidence" value="ECO:0007669"/>
    <property type="project" value="UniProtKB-EC"/>
</dbReference>
<dbReference type="InterPro" id="IPR001544">
    <property type="entry name" value="Aminotrans_IV"/>
</dbReference>
<dbReference type="InterPro" id="IPR043132">
    <property type="entry name" value="BCAT-like_C"/>
</dbReference>
<name>A0A7L4YPW8_9ACTN</name>
<dbReference type="EC" id="2.6.1.42" evidence="6"/>
<evidence type="ECO:0000256" key="5">
    <source>
        <dbReference type="ARBA" id="ARBA00009320"/>
    </source>
</evidence>
<dbReference type="Gene3D" id="3.20.10.10">
    <property type="entry name" value="D-amino Acid Aminotransferase, subunit A, domain 2"/>
    <property type="match status" value="1"/>
</dbReference>
<dbReference type="RefSeq" id="WP_159546245.1">
    <property type="nucleotide sequence ID" value="NZ_CP047156.1"/>
</dbReference>
<dbReference type="EMBL" id="CP047156">
    <property type="protein sequence ID" value="QHC01108.1"/>
    <property type="molecule type" value="Genomic_DNA"/>
</dbReference>
<dbReference type="PANTHER" id="PTHR11825">
    <property type="entry name" value="SUBGROUP IIII AMINOTRANSFERASE"/>
    <property type="match status" value="1"/>
</dbReference>
<sequence>MLKFTTTSAPEPTPAAERETILENPGFGAHFTDHMAAATWSAERGWHDDRVGALEPFTLHPASAVLHYAQEIFEGLKAYRHDDGSIWLFRPDMNAARLQRSARRLCLPELPIEDFLTSLEQLVTADAAWVPQVRTEESLYLRPFMVGTENFLGVRPSAIVDYRVIASPAQAYFTTRDRGNQPGGVRLWISDKYIRAAKGGTGTAKCGGNYGGSLAGQIEAQEHDCDQVLWTDVDGEGLEESGTMNLCVVTRDGELITPGLGTILEGVTRDSVMEIAPEHGLTVSERRITVTELAEGARSGEITEVFACGTAAVITPIAEFASERPNVRDVVVSDGVAGPKTLAIREHLLGLQLGKIDDPRGWLRRVV</sequence>
<dbReference type="UniPathway" id="UPA00048">
    <property type="reaction ID" value="UER00073"/>
</dbReference>
<comment type="cofactor">
    <cofactor evidence="1">
        <name>pyridoxal 5'-phosphate</name>
        <dbReference type="ChEBI" id="CHEBI:597326"/>
    </cofactor>
</comment>
<evidence type="ECO:0000256" key="7">
    <source>
        <dbReference type="ARBA" id="ARBA00022576"/>
    </source>
</evidence>
<proteinExistence type="inferred from homology"/>
<evidence type="ECO:0000256" key="4">
    <source>
        <dbReference type="ARBA" id="ARBA00005072"/>
    </source>
</evidence>
<evidence type="ECO:0000256" key="13">
    <source>
        <dbReference type="ARBA" id="ARBA00048798"/>
    </source>
</evidence>
<comment type="pathway">
    <text evidence="3">Amino-acid biosynthesis; L-valine biosynthesis; L-valine from pyruvate: step 4/4.</text>
</comment>
<evidence type="ECO:0000256" key="3">
    <source>
        <dbReference type="ARBA" id="ARBA00004931"/>
    </source>
</evidence>
<reference evidence="16 17" key="1">
    <citation type="journal article" date="2018" name="Int. J. Syst. Evol. Microbiol.">
        <title>Epidermidibacterium keratini gen. nov., sp. nov., a member of the family Sporichthyaceae, isolated from keratin epidermis.</title>
        <authorList>
            <person name="Lee D.G."/>
            <person name="Trujillo M.E."/>
            <person name="Kang S."/>
            <person name="Nam J.J."/>
            <person name="Kim Y.J."/>
        </authorList>
    </citation>
    <scope>NUCLEOTIDE SEQUENCE [LARGE SCALE GENOMIC DNA]</scope>
    <source>
        <strain evidence="16 17">EPI-7</strain>
    </source>
</reference>
<dbReference type="SUPFAM" id="SSF56752">
    <property type="entry name" value="D-aminoacid aminotransferase-like PLP-dependent enzymes"/>
    <property type="match status" value="1"/>
</dbReference>
<dbReference type="PANTHER" id="PTHR11825:SF44">
    <property type="entry name" value="BRANCHED-CHAIN-AMINO-ACID AMINOTRANSFERASE"/>
    <property type="match status" value="1"/>
</dbReference>
<dbReference type="GO" id="GO:0009097">
    <property type="term" value="P:isoleucine biosynthetic process"/>
    <property type="evidence" value="ECO:0007669"/>
    <property type="project" value="UniProtKB-UniPathway"/>
</dbReference>
<organism evidence="16 17">
    <name type="scientific">Epidermidibacterium keratini</name>
    <dbReference type="NCBI Taxonomy" id="1891644"/>
    <lineage>
        <taxon>Bacteria</taxon>
        <taxon>Bacillati</taxon>
        <taxon>Actinomycetota</taxon>
        <taxon>Actinomycetes</taxon>
        <taxon>Sporichthyales</taxon>
        <taxon>Sporichthyaceae</taxon>
        <taxon>Epidermidibacterium</taxon>
    </lineage>
</organism>
<dbReference type="NCBIfam" id="NF009897">
    <property type="entry name" value="PRK13357.1"/>
    <property type="match status" value="1"/>
</dbReference>
<comment type="pathway">
    <text evidence="4">Amino-acid biosynthesis; L-leucine biosynthesis; L-leucine from 3-methyl-2-oxobutanoate: step 4/4.</text>
</comment>
<evidence type="ECO:0000313" key="16">
    <source>
        <dbReference type="EMBL" id="QHC01108.1"/>
    </source>
</evidence>
<dbReference type="GO" id="GO:0009099">
    <property type="term" value="P:L-valine biosynthetic process"/>
    <property type="evidence" value="ECO:0007669"/>
    <property type="project" value="UniProtKB-UniPathway"/>
</dbReference>
<keyword evidence="8" id="KW-0028">Amino-acid biosynthesis</keyword>
<evidence type="ECO:0000256" key="12">
    <source>
        <dbReference type="ARBA" id="ARBA00048212"/>
    </source>
</evidence>
<dbReference type="OrthoDB" id="9804984at2"/>
<protein>
    <recommendedName>
        <fullName evidence="6">branched-chain-amino-acid transaminase</fullName>
        <ecNumber evidence="6">2.6.1.42</ecNumber>
    </recommendedName>
</protein>
<evidence type="ECO:0000256" key="10">
    <source>
        <dbReference type="ARBA" id="ARBA00022898"/>
    </source>
</evidence>
<dbReference type="Gene3D" id="3.30.470.10">
    <property type="match status" value="1"/>
</dbReference>